<feature type="transmembrane region" description="Helical" evidence="6">
    <location>
        <begin position="251"/>
        <end position="272"/>
    </location>
</feature>
<dbReference type="InterPro" id="IPR020846">
    <property type="entry name" value="MFS_dom"/>
</dbReference>
<dbReference type="Pfam" id="PF07690">
    <property type="entry name" value="MFS_1"/>
    <property type="match status" value="1"/>
</dbReference>
<gene>
    <name evidence="8" type="ORF">HDF14_003986</name>
</gene>
<keyword evidence="9" id="KW-1185">Reference proteome</keyword>
<feature type="transmembrane region" description="Helical" evidence="6">
    <location>
        <begin position="284"/>
        <end position="301"/>
    </location>
</feature>
<dbReference type="SUPFAM" id="SSF103473">
    <property type="entry name" value="MFS general substrate transporter"/>
    <property type="match status" value="1"/>
</dbReference>
<keyword evidence="3 6" id="KW-0812">Transmembrane</keyword>
<dbReference type="Proteomes" id="UP000535182">
    <property type="component" value="Unassembled WGS sequence"/>
</dbReference>
<protein>
    <submittedName>
        <fullName evidence="8">EmrB/QacA subfamily drug resistance transporter</fullName>
    </submittedName>
</protein>
<feature type="transmembrane region" description="Helical" evidence="6">
    <location>
        <begin position="219"/>
        <end position="239"/>
    </location>
</feature>
<feature type="transmembrane region" description="Helical" evidence="6">
    <location>
        <begin position="30"/>
        <end position="49"/>
    </location>
</feature>
<keyword evidence="2" id="KW-0813">Transport</keyword>
<dbReference type="PANTHER" id="PTHR42718:SF9">
    <property type="entry name" value="MAJOR FACILITATOR SUPERFAMILY MULTIDRUG TRANSPORTER MFSC"/>
    <property type="match status" value="1"/>
</dbReference>
<dbReference type="PANTHER" id="PTHR42718">
    <property type="entry name" value="MAJOR FACILITATOR SUPERFAMILY MULTIDRUG TRANSPORTER MFSC"/>
    <property type="match status" value="1"/>
</dbReference>
<proteinExistence type="predicted"/>
<dbReference type="InterPro" id="IPR036259">
    <property type="entry name" value="MFS_trans_sf"/>
</dbReference>
<dbReference type="CDD" id="cd17321">
    <property type="entry name" value="MFS_MMR_MDR_like"/>
    <property type="match status" value="1"/>
</dbReference>
<evidence type="ECO:0000256" key="1">
    <source>
        <dbReference type="ARBA" id="ARBA00004141"/>
    </source>
</evidence>
<dbReference type="AlphaFoldDB" id="A0A9X0U5A2"/>
<organism evidence="8 9">
    <name type="scientific">Tunturiibacter gelidiferens</name>
    <dbReference type="NCBI Taxonomy" id="3069689"/>
    <lineage>
        <taxon>Bacteria</taxon>
        <taxon>Pseudomonadati</taxon>
        <taxon>Acidobacteriota</taxon>
        <taxon>Terriglobia</taxon>
        <taxon>Terriglobales</taxon>
        <taxon>Acidobacteriaceae</taxon>
        <taxon>Tunturiibacter</taxon>
    </lineage>
</organism>
<evidence type="ECO:0000313" key="8">
    <source>
        <dbReference type="EMBL" id="MBB5330351.1"/>
    </source>
</evidence>
<reference evidence="8 9" key="1">
    <citation type="submission" date="2020-08" db="EMBL/GenBank/DDBJ databases">
        <title>Genomic Encyclopedia of Type Strains, Phase IV (KMG-V): Genome sequencing to study the core and pangenomes of soil and plant-associated prokaryotes.</title>
        <authorList>
            <person name="Whitman W."/>
        </authorList>
    </citation>
    <scope>NUCLEOTIDE SEQUENCE [LARGE SCALE GENOMIC DNA]</scope>
    <source>
        <strain evidence="8 9">X5P2</strain>
    </source>
</reference>
<evidence type="ECO:0000256" key="5">
    <source>
        <dbReference type="ARBA" id="ARBA00023136"/>
    </source>
</evidence>
<name>A0A9X0U5A2_9BACT</name>
<dbReference type="GO" id="GO:0022857">
    <property type="term" value="F:transmembrane transporter activity"/>
    <property type="evidence" value="ECO:0007669"/>
    <property type="project" value="InterPro"/>
</dbReference>
<dbReference type="Gene3D" id="1.20.1720.10">
    <property type="entry name" value="Multidrug resistance protein D"/>
    <property type="match status" value="1"/>
</dbReference>
<evidence type="ECO:0000256" key="2">
    <source>
        <dbReference type="ARBA" id="ARBA00022448"/>
    </source>
</evidence>
<evidence type="ECO:0000256" key="4">
    <source>
        <dbReference type="ARBA" id="ARBA00022989"/>
    </source>
</evidence>
<feature type="transmembrane region" description="Helical" evidence="6">
    <location>
        <begin position="90"/>
        <end position="109"/>
    </location>
</feature>
<dbReference type="GO" id="GO:0016020">
    <property type="term" value="C:membrane"/>
    <property type="evidence" value="ECO:0007669"/>
    <property type="project" value="UniProtKB-SubCell"/>
</dbReference>
<feature type="transmembrane region" description="Helical" evidence="6">
    <location>
        <begin position="152"/>
        <end position="170"/>
    </location>
</feature>
<dbReference type="InterPro" id="IPR011701">
    <property type="entry name" value="MFS"/>
</dbReference>
<dbReference type="PROSITE" id="PS50850">
    <property type="entry name" value="MFS"/>
    <property type="match status" value="1"/>
</dbReference>
<evidence type="ECO:0000256" key="6">
    <source>
        <dbReference type="SAM" id="Phobius"/>
    </source>
</evidence>
<evidence type="ECO:0000313" key="9">
    <source>
        <dbReference type="Proteomes" id="UP000535182"/>
    </source>
</evidence>
<comment type="caution">
    <text evidence="8">The sequence shown here is derived from an EMBL/GenBank/DDBJ whole genome shotgun (WGS) entry which is preliminary data.</text>
</comment>
<feature type="transmembrane region" description="Helical" evidence="6">
    <location>
        <begin position="116"/>
        <end position="132"/>
    </location>
</feature>
<keyword evidence="5 6" id="KW-0472">Membrane</keyword>
<sequence>MVQSYALFCAALLLLGGTLGDRLGRKRIFAVGIGLFTLASAGAALSMSLSQLVVSRSIQGVGAALLIPQSLAILSAAFPGRERASAIGAWSAWTSVFAALGPVVGGLLIQASSWRWIFLLNLPLAMWILLLLPKVRESNTELSTLSLATFDLRGTFLNTLGLGSLVYSLSFGPQLGWTNIRVVLSMVAGVSLIGAFLYSQRQNEHAMMPLSLFSNRRFLAVNLLTFFLYGSLGVAFYIVPFFSIQIKHLSPFATGAAFLPCIAVMFLFSSRIGRISSELGERSFLVVGAVCGAGGLVLFGLSSHRQGYIASLLPGMLLLGVGITIALSPLANVVMSSVPDEEAAIASAVNNSISRIAGLVILSIATIFLSHGFDRSLRAQLRVSPLPSQMKSQIYADHALMTAVRVPSDFGNEAERQGRRIVDRAFTNGYSAVMYAAGLGMLLAALPVIFWWGESSQELETIPASLNADLKSYP</sequence>
<keyword evidence="4 6" id="KW-1133">Transmembrane helix</keyword>
<evidence type="ECO:0000259" key="7">
    <source>
        <dbReference type="PROSITE" id="PS50850"/>
    </source>
</evidence>
<feature type="transmembrane region" description="Helical" evidence="6">
    <location>
        <begin position="61"/>
        <end position="78"/>
    </location>
</feature>
<comment type="subcellular location">
    <subcellularLocation>
        <location evidence="1">Membrane</location>
        <topology evidence="1">Multi-pass membrane protein</topology>
    </subcellularLocation>
</comment>
<feature type="transmembrane region" description="Helical" evidence="6">
    <location>
        <begin position="429"/>
        <end position="452"/>
    </location>
</feature>
<accession>A0A9X0U5A2</accession>
<feature type="transmembrane region" description="Helical" evidence="6">
    <location>
        <begin position="182"/>
        <end position="199"/>
    </location>
</feature>
<dbReference type="Gene3D" id="1.20.1250.20">
    <property type="entry name" value="MFS general substrate transporter like domains"/>
    <property type="match status" value="1"/>
</dbReference>
<dbReference type="EMBL" id="JACHEB010000010">
    <property type="protein sequence ID" value="MBB5330351.1"/>
    <property type="molecule type" value="Genomic_DNA"/>
</dbReference>
<evidence type="ECO:0000256" key="3">
    <source>
        <dbReference type="ARBA" id="ARBA00022692"/>
    </source>
</evidence>
<feature type="transmembrane region" description="Helical" evidence="6">
    <location>
        <begin position="308"/>
        <end position="332"/>
    </location>
</feature>
<feature type="domain" description="Major facilitator superfamily (MFS) profile" evidence="7">
    <location>
        <begin position="1"/>
        <end position="456"/>
    </location>
</feature>